<evidence type="ECO:0000313" key="1">
    <source>
        <dbReference type="EMBL" id="GHI74554.1"/>
    </source>
</evidence>
<name>A0ABQ3T2D8_9ACTN</name>
<accession>A0ABQ3T2D8</accession>
<keyword evidence="2" id="KW-1185">Reference proteome</keyword>
<evidence type="ECO:0008006" key="3">
    <source>
        <dbReference type="Google" id="ProtNLM"/>
    </source>
</evidence>
<dbReference type="EMBL" id="BNED01000002">
    <property type="protein sequence ID" value="GHI74554.1"/>
    <property type="molecule type" value="Genomic_DNA"/>
</dbReference>
<protein>
    <recommendedName>
        <fullName evidence="3">Rubredoxin</fullName>
    </recommendedName>
</protein>
<sequence length="113" mass="12321">MAGREHVGEGCATSEGAAGVRVRRRPSAWCSGGVGAGGWVGTAYAPRASSDHQARGEGCEVEFVFECGWCGGDNYFVGRQVGWWVDKWEIPSEWDCRFCEGLNYTPDPPWTEA</sequence>
<reference evidence="2" key="1">
    <citation type="submission" date="2023-07" db="EMBL/GenBank/DDBJ databases">
        <title>Whole genome shotgun sequence of Streptomyces spororaveus NBRC 15456.</title>
        <authorList>
            <person name="Komaki H."/>
            <person name="Tamura T."/>
        </authorList>
    </citation>
    <scope>NUCLEOTIDE SEQUENCE [LARGE SCALE GENOMIC DNA]</scope>
    <source>
        <strain evidence="2">NBRC 15456</strain>
    </source>
</reference>
<evidence type="ECO:0000313" key="2">
    <source>
        <dbReference type="Proteomes" id="UP000608522"/>
    </source>
</evidence>
<comment type="caution">
    <text evidence="1">The sequence shown here is derived from an EMBL/GenBank/DDBJ whole genome shotgun (WGS) entry which is preliminary data.</text>
</comment>
<organism evidence="1 2">
    <name type="scientific">Streptomyces spororaveus</name>
    <dbReference type="NCBI Taxonomy" id="284039"/>
    <lineage>
        <taxon>Bacteria</taxon>
        <taxon>Bacillati</taxon>
        <taxon>Actinomycetota</taxon>
        <taxon>Actinomycetes</taxon>
        <taxon>Kitasatosporales</taxon>
        <taxon>Streptomycetaceae</taxon>
        <taxon>Streptomyces</taxon>
    </lineage>
</organism>
<proteinExistence type="predicted"/>
<gene>
    <name evidence="1" type="ORF">Sspor_01150</name>
</gene>
<dbReference type="Proteomes" id="UP000608522">
    <property type="component" value="Unassembled WGS sequence"/>
</dbReference>